<dbReference type="InterPro" id="IPR023213">
    <property type="entry name" value="CAT-like_dom_sf"/>
</dbReference>
<dbReference type="InterPro" id="IPR003016">
    <property type="entry name" value="2-oxoA_DH_lipoyl-BS"/>
</dbReference>
<dbReference type="PROSITE" id="PS00189">
    <property type="entry name" value="LIPOYL"/>
    <property type="match status" value="1"/>
</dbReference>
<dbReference type="AlphaFoldDB" id="A0A6G4W949"/>
<dbReference type="InterPro" id="IPR011053">
    <property type="entry name" value="Single_hybrid_motif"/>
</dbReference>
<dbReference type="InterPro" id="IPR004167">
    <property type="entry name" value="PSBD"/>
</dbReference>
<evidence type="ECO:0000256" key="10">
    <source>
        <dbReference type="RuleBase" id="RU003423"/>
    </source>
</evidence>
<dbReference type="FunFam" id="4.10.320.10:FF:000002">
    <property type="entry name" value="Dihydrolipoamide acetyltransferase component of pyruvate dehydrogenase complex"/>
    <property type="match status" value="1"/>
</dbReference>
<evidence type="ECO:0000256" key="9">
    <source>
        <dbReference type="ARBA" id="ARBA00052761"/>
    </source>
</evidence>
<dbReference type="PROSITE" id="PS51826">
    <property type="entry name" value="PSBD"/>
    <property type="match status" value="1"/>
</dbReference>
<feature type="domain" description="Lipoyl-binding" evidence="12">
    <location>
        <begin position="3"/>
        <end position="78"/>
    </location>
</feature>
<dbReference type="GO" id="GO:0005737">
    <property type="term" value="C:cytoplasm"/>
    <property type="evidence" value="ECO:0007669"/>
    <property type="project" value="TreeGrafter"/>
</dbReference>
<evidence type="ECO:0000259" key="12">
    <source>
        <dbReference type="PROSITE" id="PS50968"/>
    </source>
</evidence>
<keyword evidence="6 10" id="KW-0808">Transferase</keyword>
<evidence type="ECO:0000256" key="3">
    <source>
        <dbReference type="ARBA" id="ARBA00005145"/>
    </source>
</evidence>
<dbReference type="RefSeq" id="WP_165024599.1">
    <property type="nucleotide sequence ID" value="NZ_JAAKZF010000004.1"/>
</dbReference>
<evidence type="ECO:0000256" key="2">
    <source>
        <dbReference type="ARBA" id="ARBA00004052"/>
    </source>
</evidence>
<dbReference type="Pfam" id="PF00364">
    <property type="entry name" value="Biotin_lipoyl"/>
    <property type="match status" value="1"/>
</dbReference>
<keyword evidence="15" id="KW-1185">Reference proteome</keyword>
<dbReference type="InterPro" id="IPR050743">
    <property type="entry name" value="2-oxoacid_DH_E2_comp"/>
</dbReference>
<feature type="domain" description="Peripheral subunit-binding (PSBD)" evidence="13">
    <location>
        <begin position="169"/>
        <end position="206"/>
    </location>
</feature>
<dbReference type="Proteomes" id="UP001642900">
    <property type="component" value="Unassembled WGS sequence"/>
</dbReference>
<comment type="function">
    <text evidence="2">E2 component of the 2-oxoglutarate dehydrogenase (OGDH) complex which catalyzes the second step in the conversion of 2-oxoglutarate to succinyl-CoA and CO(2).</text>
</comment>
<evidence type="ECO:0000256" key="1">
    <source>
        <dbReference type="ARBA" id="ARBA00001938"/>
    </source>
</evidence>
<evidence type="ECO:0000256" key="5">
    <source>
        <dbReference type="ARBA" id="ARBA00011666"/>
    </source>
</evidence>
<dbReference type="SUPFAM" id="SSF51230">
    <property type="entry name" value="Single hybrid motif"/>
    <property type="match status" value="1"/>
</dbReference>
<dbReference type="InterPro" id="IPR000089">
    <property type="entry name" value="Biotin_lipoyl"/>
</dbReference>
<comment type="subunit">
    <text evidence="5">Forms a 24-polypeptide structural core with octahedral symmetry. Part of the 2-oxoglutarate dehydrogenase (OGDH) complex composed of E1 (2-oxoglutarate dehydrogenase), E2 (dihydrolipoamide succinyltransferase) and E3 (dihydrolipoamide dehydrogenase); the complex contains multiple copies of the three enzymatic components (E1, E2 and E3).</text>
</comment>
<evidence type="ECO:0000313" key="14">
    <source>
        <dbReference type="EMBL" id="NGO50680.1"/>
    </source>
</evidence>
<evidence type="ECO:0000256" key="8">
    <source>
        <dbReference type="ARBA" id="ARBA00023315"/>
    </source>
</evidence>
<name>A0A6G4W949_9HYPH</name>
<dbReference type="Gene3D" id="3.30.559.10">
    <property type="entry name" value="Chloramphenicol acetyltransferase-like domain"/>
    <property type="match status" value="1"/>
</dbReference>
<evidence type="ECO:0000256" key="6">
    <source>
        <dbReference type="ARBA" id="ARBA00022679"/>
    </source>
</evidence>
<comment type="catalytic activity">
    <reaction evidence="9">
        <text>N(6)-[(R)-dihydrolipoyl]-L-lysyl-[protein] + succinyl-CoA = N(6)-[(R)-S(8)-succinyldihydrolipoyl]-L-lysyl-[protein] + CoA</text>
        <dbReference type="Rhea" id="RHEA:15213"/>
        <dbReference type="Rhea" id="RHEA-COMP:10475"/>
        <dbReference type="Rhea" id="RHEA-COMP:20092"/>
        <dbReference type="ChEBI" id="CHEBI:57287"/>
        <dbReference type="ChEBI" id="CHEBI:57292"/>
        <dbReference type="ChEBI" id="CHEBI:83100"/>
        <dbReference type="ChEBI" id="CHEBI:83120"/>
        <dbReference type="EC" id="2.3.1.61"/>
    </reaction>
</comment>
<dbReference type="SUPFAM" id="SSF47005">
    <property type="entry name" value="Peripheral subunit-binding domain of 2-oxo acid dehydrogenase complex"/>
    <property type="match status" value="1"/>
</dbReference>
<proteinExistence type="inferred from homology"/>
<accession>A0A6G4W949</accession>
<evidence type="ECO:0000313" key="15">
    <source>
        <dbReference type="Proteomes" id="UP001642900"/>
    </source>
</evidence>
<evidence type="ECO:0000256" key="11">
    <source>
        <dbReference type="SAM" id="MobiDB-lite"/>
    </source>
</evidence>
<dbReference type="Gene3D" id="4.10.320.10">
    <property type="entry name" value="E3-binding domain"/>
    <property type="match status" value="1"/>
</dbReference>
<feature type="region of interest" description="Disordered" evidence="11">
    <location>
        <begin position="85"/>
        <end position="167"/>
    </location>
</feature>
<organism evidence="14 15">
    <name type="scientific">Allomesorhizobium camelthorni</name>
    <dbReference type="NCBI Taxonomy" id="475069"/>
    <lineage>
        <taxon>Bacteria</taxon>
        <taxon>Pseudomonadati</taxon>
        <taxon>Pseudomonadota</taxon>
        <taxon>Alphaproteobacteria</taxon>
        <taxon>Hyphomicrobiales</taxon>
        <taxon>Phyllobacteriaceae</taxon>
        <taxon>Allomesorhizobium</taxon>
    </lineage>
</organism>
<comment type="cofactor">
    <cofactor evidence="1 10">
        <name>(R)-lipoate</name>
        <dbReference type="ChEBI" id="CHEBI:83088"/>
    </cofactor>
</comment>
<keyword evidence="7 10" id="KW-0450">Lipoyl</keyword>
<dbReference type="FunFam" id="3.30.559.10:FF:000007">
    <property type="entry name" value="Dihydrolipoamide acetyltransferase component of pyruvate dehydrogenase complex"/>
    <property type="match status" value="1"/>
</dbReference>
<dbReference type="InterPro" id="IPR036625">
    <property type="entry name" value="E3-bd_dom_sf"/>
</dbReference>
<gene>
    <name evidence="14" type="ORF">G6N73_05730</name>
</gene>
<dbReference type="PANTHER" id="PTHR43178:SF5">
    <property type="entry name" value="LIPOAMIDE ACYLTRANSFERASE COMPONENT OF BRANCHED-CHAIN ALPHA-KETO ACID DEHYDROGENASE COMPLEX, MITOCHONDRIAL"/>
    <property type="match status" value="1"/>
</dbReference>
<evidence type="ECO:0000259" key="13">
    <source>
        <dbReference type="PROSITE" id="PS51826"/>
    </source>
</evidence>
<dbReference type="EMBL" id="JAAKZF010000004">
    <property type="protein sequence ID" value="NGO50680.1"/>
    <property type="molecule type" value="Genomic_DNA"/>
</dbReference>
<dbReference type="CDD" id="cd06849">
    <property type="entry name" value="lipoyl_domain"/>
    <property type="match status" value="1"/>
</dbReference>
<dbReference type="Pfam" id="PF02817">
    <property type="entry name" value="E3_binding"/>
    <property type="match status" value="1"/>
</dbReference>
<keyword evidence="8 10" id="KW-0012">Acyltransferase</keyword>
<dbReference type="SUPFAM" id="SSF52777">
    <property type="entry name" value="CoA-dependent acyltransferases"/>
    <property type="match status" value="1"/>
</dbReference>
<dbReference type="Pfam" id="PF00198">
    <property type="entry name" value="2-oxoacid_dh"/>
    <property type="match status" value="1"/>
</dbReference>
<protein>
    <recommendedName>
        <fullName evidence="10">Dihydrolipoamide acetyltransferase component of pyruvate dehydrogenase complex</fullName>
        <ecNumber evidence="10">2.3.1.-</ecNumber>
    </recommendedName>
</protein>
<dbReference type="PROSITE" id="PS50968">
    <property type="entry name" value="BIOTINYL_LIPOYL"/>
    <property type="match status" value="1"/>
</dbReference>
<dbReference type="GO" id="GO:0016407">
    <property type="term" value="F:acetyltransferase activity"/>
    <property type="evidence" value="ECO:0007669"/>
    <property type="project" value="TreeGrafter"/>
</dbReference>
<evidence type="ECO:0000256" key="4">
    <source>
        <dbReference type="ARBA" id="ARBA00007317"/>
    </source>
</evidence>
<sequence>MGEHTIKLPDVGEGVAEAELVEWHVKVGDLVREDSILAAVMTDKATVEIPSPVDGEIIWLGAEIGDTVAVGSPLIRLKVEGGAEAGESEQAAREEALSAKQDTPTPAPSPQGGGEQVELTARQPTLGREAEKIVRAESPSPLRGGVRGGGIPSRQVPSGAPRAEGEKPLATPAVRLRAKEAGVDLRQVPGSGPAGRITHEDLDAFIARGPQAARPTGLQRNDMVEDIKIVGLRRKIAEKMALAKSRIPHITYVEEIDVTALEDLRAALNKGKRADRPKLTVLPFLMRAMVRAIAEQPGLNAIFDDEAGIVHRHGGVHIGIAAQTASGLVVAVVKHAESRDLWDCGAEVNRLAEAAKAGTATREELSGSTITITSLGAMGGVATTPVINHPEVAIVGVNKMMVRPVWDGNAFIPRKMMNLSSSFDHRVVDGWDAAVFVQRIKTLLETPALIFVEG</sequence>
<evidence type="ECO:0000256" key="7">
    <source>
        <dbReference type="ARBA" id="ARBA00022823"/>
    </source>
</evidence>
<comment type="caution">
    <text evidence="14">The sequence shown here is derived from an EMBL/GenBank/DDBJ whole genome shotgun (WGS) entry which is preliminary data.</text>
</comment>
<dbReference type="EC" id="2.3.1.-" evidence="10"/>
<comment type="pathway">
    <text evidence="3">Amino-acid degradation; L-lysine degradation via saccharopine pathway; glutaryl-CoA from L-lysine: step 6/6.</text>
</comment>
<reference evidence="14 15" key="1">
    <citation type="submission" date="2020-02" db="EMBL/GenBank/DDBJ databases">
        <title>Genome sequence of strain CCNWXJ40-4.</title>
        <authorList>
            <person name="Gao J."/>
            <person name="Sun J."/>
        </authorList>
    </citation>
    <scope>NUCLEOTIDE SEQUENCE [LARGE SCALE GENOMIC DNA]</scope>
    <source>
        <strain evidence="14 15">CCNWXJ 40-4</strain>
    </source>
</reference>
<dbReference type="PANTHER" id="PTHR43178">
    <property type="entry name" value="DIHYDROLIPOAMIDE ACETYLTRANSFERASE COMPONENT OF PYRUVATE DEHYDROGENASE COMPLEX"/>
    <property type="match status" value="1"/>
</dbReference>
<dbReference type="InterPro" id="IPR001078">
    <property type="entry name" value="2-oxoacid_DH_actylTfrase"/>
</dbReference>
<comment type="similarity">
    <text evidence="4 10">Belongs to the 2-oxoacid dehydrogenase family.</text>
</comment>
<dbReference type="GO" id="GO:0031405">
    <property type="term" value="F:lipoic acid binding"/>
    <property type="evidence" value="ECO:0007669"/>
    <property type="project" value="TreeGrafter"/>
</dbReference>
<dbReference type="GO" id="GO:0004149">
    <property type="term" value="F:dihydrolipoyllysine-residue succinyltransferase activity"/>
    <property type="evidence" value="ECO:0007669"/>
    <property type="project" value="UniProtKB-EC"/>
</dbReference>
<dbReference type="Gene3D" id="2.40.50.100">
    <property type="match status" value="1"/>
</dbReference>